<dbReference type="InterPro" id="IPR021241">
    <property type="entry name" value="CsiV"/>
</dbReference>
<gene>
    <name evidence="3" type="ORF">SAMN05216203_0888</name>
</gene>
<evidence type="ECO:0000256" key="2">
    <source>
        <dbReference type="SAM" id="SignalP"/>
    </source>
</evidence>
<keyword evidence="2" id="KW-0732">Signal</keyword>
<protein>
    <submittedName>
        <fullName evidence="3">Peptidoglycan-binding protein, CsiV</fullName>
    </submittedName>
</protein>
<proteinExistence type="predicted"/>
<feature type="chain" id="PRO_5011590268" evidence="2">
    <location>
        <begin position="29"/>
        <end position="228"/>
    </location>
</feature>
<organism evidence="3 4">
    <name type="scientific">Marinobacter daqiaonensis</name>
    <dbReference type="NCBI Taxonomy" id="650891"/>
    <lineage>
        <taxon>Bacteria</taxon>
        <taxon>Pseudomonadati</taxon>
        <taxon>Pseudomonadota</taxon>
        <taxon>Gammaproteobacteria</taxon>
        <taxon>Pseudomonadales</taxon>
        <taxon>Marinobacteraceae</taxon>
        <taxon>Marinobacter</taxon>
    </lineage>
</organism>
<dbReference type="STRING" id="650891.SAMN05216203_0888"/>
<dbReference type="Pfam" id="PF10972">
    <property type="entry name" value="CsiV"/>
    <property type="match status" value="1"/>
</dbReference>
<evidence type="ECO:0000313" key="4">
    <source>
        <dbReference type="Proteomes" id="UP000198644"/>
    </source>
</evidence>
<dbReference type="RefSeq" id="WP_167812642.1">
    <property type="nucleotide sequence ID" value="NZ_FOYW01000001.1"/>
</dbReference>
<sequence>MYRPAFAHTKRLATALILCLALASTAAAENRYRAEVVVLERLADPILEERMSGKQPLSPVSEKRLLVVDANGNRLSDLDLTDDLTLNTAASRLENSGKYRVLMKAGWTQKFPQDYEGEPMRIEVGDYLERAGHRAVEGTIEVDRRRFLLVTAILNHWRPARGDSSSDGQIRSSEGTPGAEDDSFGVSARDDGKELITWIQETRRMRSQEIHFLDSPTIGVLVYFHKLD</sequence>
<dbReference type="AlphaFoldDB" id="A0A1I6H4Z5"/>
<feature type="signal peptide" evidence="2">
    <location>
        <begin position="1"/>
        <end position="28"/>
    </location>
</feature>
<reference evidence="3 4" key="1">
    <citation type="submission" date="2016-10" db="EMBL/GenBank/DDBJ databases">
        <authorList>
            <person name="de Groot N.N."/>
        </authorList>
    </citation>
    <scope>NUCLEOTIDE SEQUENCE [LARGE SCALE GENOMIC DNA]</scope>
    <source>
        <strain evidence="3 4">CGMCC 1.9167</strain>
    </source>
</reference>
<dbReference type="Proteomes" id="UP000198644">
    <property type="component" value="Unassembled WGS sequence"/>
</dbReference>
<accession>A0A1I6H4Z5</accession>
<keyword evidence="4" id="KW-1185">Reference proteome</keyword>
<name>A0A1I6H4Z5_9GAMM</name>
<evidence type="ECO:0000313" key="3">
    <source>
        <dbReference type="EMBL" id="SFR49519.1"/>
    </source>
</evidence>
<feature type="compositionally biased region" description="Polar residues" evidence="1">
    <location>
        <begin position="163"/>
        <end position="175"/>
    </location>
</feature>
<dbReference type="EMBL" id="FOYW01000001">
    <property type="protein sequence ID" value="SFR49519.1"/>
    <property type="molecule type" value="Genomic_DNA"/>
</dbReference>
<feature type="region of interest" description="Disordered" evidence="1">
    <location>
        <begin position="160"/>
        <end position="187"/>
    </location>
</feature>
<evidence type="ECO:0000256" key="1">
    <source>
        <dbReference type="SAM" id="MobiDB-lite"/>
    </source>
</evidence>